<dbReference type="GO" id="GO:0004553">
    <property type="term" value="F:hydrolase activity, hydrolyzing O-glycosyl compounds"/>
    <property type="evidence" value="ECO:0007669"/>
    <property type="project" value="UniProtKB-ARBA"/>
</dbReference>
<gene>
    <name evidence="8" type="ORF">EC841_101308</name>
</gene>
<dbReference type="Gene3D" id="2.115.10.20">
    <property type="entry name" value="Glycosyl hydrolase domain, family 43"/>
    <property type="match status" value="1"/>
</dbReference>
<dbReference type="RefSeq" id="WP_132510174.1">
    <property type="nucleotide sequence ID" value="NZ_SLYQ01000001.1"/>
</dbReference>
<evidence type="ECO:0000256" key="6">
    <source>
        <dbReference type="RuleBase" id="RU361187"/>
    </source>
</evidence>
<dbReference type="GO" id="GO:0005975">
    <property type="term" value="P:carbohydrate metabolic process"/>
    <property type="evidence" value="ECO:0007669"/>
    <property type="project" value="UniProtKB-ARBA"/>
</dbReference>
<feature type="active site" description="Proton acceptor" evidence="4">
    <location>
        <position position="16"/>
    </location>
</feature>
<evidence type="ECO:0000256" key="4">
    <source>
        <dbReference type="PIRSR" id="PIRSR606710-1"/>
    </source>
</evidence>
<dbReference type="EMBL" id="SLYQ01000001">
    <property type="protein sequence ID" value="TCQ76499.1"/>
    <property type="molecule type" value="Genomic_DNA"/>
</dbReference>
<dbReference type="PANTHER" id="PTHR42812:SF12">
    <property type="entry name" value="BETA-XYLOSIDASE-RELATED"/>
    <property type="match status" value="1"/>
</dbReference>
<dbReference type="Proteomes" id="UP000295263">
    <property type="component" value="Unassembled WGS sequence"/>
</dbReference>
<evidence type="ECO:0000313" key="8">
    <source>
        <dbReference type="EMBL" id="TCQ76499.1"/>
    </source>
</evidence>
<dbReference type="CDD" id="cd09001">
    <property type="entry name" value="GH43_FsAxh1-like"/>
    <property type="match status" value="1"/>
</dbReference>
<dbReference type="AlphaFoldDB" id="A0ABD7QNZ1"/>
<evidence type="ECO:0000313" key="9">
    <source>
        <dbReference type="Proteomes" id="UP000295263"/>
    </source>
</evidence>
<sequence length="505" mass="56996">MPLLYQNPVIHADYADPDVIRTGDNFWMVSSSFNQVPGLPLLHSCDLVHWQIVNYIVKRLPSPEYDSPQPGKGIWAPAIRFHDNQFWVFYSLPDEGIFVTHTRDPLGEWSEPHCLKAAPGWIDPCPFWDDDGRAWLVNAFAFSRSGIKNKLQLTEMAPDASCLLDKGRIIFDGTPSHPTLEGPKLYKRNNEYWIFAPAGGVKRGWQTVLKASSLYGPWQARDILRQGDSPINGPHQGAWVELENGENWFFHFQDKGVYGRIVHLQPLCWAADGWPTVGDNQDEYGAGQPVQQFRVPTLPLTPCQLQASDDFPDGLPGRQWQWQANPQANWLTYGGEGVHLRCIPVEEKASVYHLPQLLLQKLPAEKFNVTARFELSLLLAGDEGGLVIYGQRFAALSVCQFADKRQLVYRHGWINDKGELNETLLPVVTLPNIVQQYIELGYEMRLDGIVQFGWRLPDGEWQSIEPCFSASAGKWIGARMGLYARGKITGGEGTFVCSTYSVTER</sequence>
<keyword evidence="2 6" id="KW-0378">Hydrolase</keyword>
<dbReference type="Gene3D" id="2.60.120.200">
    <property type="match status" value="1"/>
</dbReference>
<reference evidence="8 9" key="1">
    <citation type="submission" date="2019-03" db="EMBL/GenBank/DDBJ databases">
        <title>Genomic analyses of the natural microbiome of Caenorhabditis elegans.</title>
        <authorList>
            <person name="Samuel B."/>
        </authorList>
    </citation>
    <scope>NUCLEOTIDE SEQUENCE [LARGE SCALE GENOMIC DNA]</scope>
    <source>
        <strain evidence="8 9">JUb54</strain>
    </source>
</reference>
<evidence type="ECO:0000256" key="1">
    <source>
        <dbReference type="ARBA" id="ARBA00009865"/>
    </source>
</evidence>
<dbReference type="SUPFAM" id="SSF49899">
    <property type="entry name" value="Concanavalin A-like lectins/glucanases"/>
    <property type="match status" value="1"/>
</dbReference>
<proteinExistence type="inferred from homology"/>
<feature type="site" description="Important for catalytic activity, responsible for pKa modulation of the active site Glu and correct orientation of both the proton donor and substrate" evidence="5">
    <location>
        <position position="123"/>
    </location>
</feature>
<organism evidence="8 9">
    <name type="scientific">Raoultella ornithinolytica</name>
    <name type="common">Klebsiella ornithinolytica</name>
    <dbReference type="NCBI Taxonomy" id="54291"/>
    <lineage>
        <taxon>Bacteria</taxon>
        <taxon>Pseudomonadati</taxon>
        <taxon>Pseudomonadota</taxon>
        <taxon>Gammaproteobacteria</taxon>
        <taxon>Enterobacterales</taxon>
        <taxon>Enterobacteriaceae</taxon>
        <taxon>Klebsiella/Raoultella group</taxon>
        <taxon>Raoultella</taxon>
    </lineage>
</organism>
<accession>A0ABD7QNZ1</accession>
<dbReference type="Pfam" id="PF17851">
    <property type="entry name" value="GH43_C2"/>
    <property type="match status" value="1"/>
</dbReference>
<feature type="domain" description="Beta-xylosidase C-terminal Concanavalin A-like" evidence="7">
    <location>
        <begin position="308"/>
        <end position="488"/>
    </location>
</feature>
<comment type="caution">
    <text evidence="8">The sequence shown here is derived from an EMBL/GenBank/DDBJ whole genome shotgun (WGS) entry which is preliminary data.</text>
</comment>
<dbReference type="PANTHER" id="PTHR42812">
    <property type="entry name" value="BETA-XYLOSIDASE"/>
    <property type="match status" value="1"/>
</dbReference>
<protein>
    <submittedName>
        <fullName evidence="8">Beta-xylosidase</fullName>
    </submittedName>
</protein>
<evidence type="ECO:0000256" key="2">
    <source>
        <dbReference type="ARBA" id="ARBA00022801"/>
    </source>
</evidence>
<feature type="active site" description="Proton donor" evidence="4">
    <location>
        <position position="181"/>
    </location>
</feature>
<dbReference type="InterPro" id="IPR023296">
    <property type="entry name" value="Glyco_hydro_beta-prop_sf"/>
</dbReference>
<comment type="similarity">
    <text evidence="1 6">Belongs to the glycosyl hydrolase 43 family.</text>
</comment>
<evidence type="ECO:0000256" key="5">
    <source>
        <dbReference type="PIRSR" id="PIRSR606710-2"/>
    </source>
</evidence>
<dbReference type="InterPro" id="IPR051795">
    <property type="entry name" value="Glycosyl_Hydrlase_43"/>
</dbReference>
<name>A0ABD7QNZ1_RAOOR</name>
<dbReference type="Pfam" id="PF04616">
    <property type="entry name" value="Glyco_hydro_43"/>
    <property type="match status" value="1"/>
</dbReference>
<keyword evidence="3 6" id="KW-0326">Glycosidase</keyword>
<dbReference type="InterPro" id="IPR013320">
    <property type="entry name" value="ConA-like_dom_sf"/>
</dbReference>
<dbReference type="SUPFAM" id="SSF75005">
    <property type="entry name" value="Arabinanase/levansucrase/invertase"/>
    <property type="match status" value="1"/>
</dbReference>
<evidence type="ECO:0000256" key="3">
    <source>
        <dbReference type="ARBA" id="ARBA00023295"/>
    </source>
</evidence>
<dbReference type="InterPro" id="IPR041542">
    <property type="entry name" value="GH43_C2"/>
</dbReference>
<evidence type="ECO:0000259" key="7">
    <source>
        <dbReference type="Pfam" id="PF17851"/>
    </source>
</evidence>
<dbReference type="InterPro" id="IPR006710">
    <property type="entry name" value="Glyco_hydro_43"/>
</dbReference>